<evidence type="ECO:0000256" key="3">
    <source>
        <dbReference type="SAM" id="SignalP"/>
    </source>
</evidence>
<dbReference type="PROSITE" id="PS51257">
    <property type="entry name" value="PROKAR_LIPOPROTEIN"/>
    <property type="match status" value="1"/>
</dbReference>
<feature type="compositionally biased region" description="Acidic residues" evidence="2">
    <location>
        <begin position="71"/>
        <end position="107"/>
    </location>
</feature>
<evidence type="ECO:0000313" key="4">
    <source>
        <dbReference type="EMBL" id="PHU35123.1"/>
    </source>
</evidence>
<name>A0A2G3DW51_9FIRM</name>
<proteinExistence type="predicted"/>
<feature type="signal peptide" evidence="3">
    <location>
        <begin position="1"/>
        <end position="21"/>
    </location>
</feature>
<reference evidence="4" key="1">
    <citation type="submission" date="2017-10" db="EMBL/GenBank/DDBJ databases">
        <title>Resolving the taxonomy of Roseburia spp., Eubacterium rectale and Agathobacter spp. through phylogenomic analysis.</title>
        <authorList>
            <person name="Sheridan P.O."/>
            <person name="Walker A.W."/>
            <person name="Duncan S.H."/>
            <person name="Scott K.P."/>
            <person name="Toole P.W.O."/>
            <person name="Luis P."/>
            <person name="Flint H.J."/>
        </authorList>
    </citation>
    <scope>NUCLEOTIDE SEQUENCE [LARGE SCALE GENOMIC DNA]</scope>
    <source>
        <strain evidence="4">JK626</strain>
    </source>
</reference>
<dbReference type="EMBL" id="PDYF01000011">
    <property type="protein sequence ID" value="PHU35123.1"/>
    <property type="molecule type" value="Genomic_DNA"/>
</dbReference>
<protein>
    <recommendedName>
        <fullName evidence="5">DUF4352 domain-containing protein</fullName>
    </recommendedName>
</protein>
<comment type="caution">
    <text evidence="4">The sequence shown here is derived from an EMBL/GenBank/DDBJ whole genome shotgun (WGS) entry which is preliminary data.</text>
</comment>
<evidence type="ECO:0008006" key="5">
    <source>
        <dbReference type="Google" id="ProtNLM"/>
    </source>
</evidence>
<organism evidence="4">
    <name type="scientific">Pseudobutyrivibrio ruminis</name>
    <dbReference type="NCBI Taxonomy" id="46206"/>
    <lineage>
        <taxon>Bacteria</taxon>
        <taxon>Bacillati</taxon>
        <taxon>Bacillota</taxon>
        <taxon>Clostridia</taxon>
        <taxon>Lachnospirales</taxon>
        <taxon>Lachnospiraceae</taxon>
        <taxon>Pseudobutyrivibrio</taxon>
    </lineage>
</organism>
<dbReference type="Proteomes" id="UP000225889">
    <property type="component" value="Unassembled WGS sequence"/>
</dbReference>
<keyword evidence="1 3" id="KW-0732">Signal</keyword>
<sequence length="253" mass="27221">MKIKRCMLLICVSCISLLATGCGEPLYTMTAEEESIITLYASKTVSKFNKNQTTGICNARVKAGELEEGYEAAVDEENPSEEQPVDEENVQIDPETGEPIETPDDTESSTSEDGGSDAGLSFTDAVDIEGVTFDCSSFDVATEFKPSQSFVLTEVNGKKYVILYVTATNTTDSAVDFSNYTDREYSLSINGGEKVSTQFTPVSNDLARFDGSLAAGASKDMILVFSFSNSSVEDISSLELYVTSDGTTRGTTI</sequence>
<dbReference type="RefSeq" id="WP_099391903.1">
    <property type="nucleotide sequence ID" value="NZ_PDYF01000011.1"/>
</dbReference>
<feature type="region of interest" description="Disordered" evidence="2">
    <location>
        <begin position="71"/>
        <end position="121"/>
    </location>
</feature>
<feature type="chain" id="PRO_5039560975" description="DUF4352 domain-containing protein" evidence="3">
    <location>
        <begin position="22"/>
        <end position="253"/>
    </location>
</feature>
<reference evidence="4" key="2">
    <citation type="submission" date="2017-10" db="EMBL/GenBank/DDBJ databases">
        <authorList>
            <person name="Banno H."/>
            <person name="Chua N.-H."/>
        </authorList>
    </citation>
    <scope>NUCLEOTIDE SEQUENCE [LARGE SCALE GENOMIC DNA]</scope>
    <source>
        <strain evidence="4">JK626</strain>
    </source>
</reference>
<accession>A0A2G3DW51</accession>
<dbReference type="Gene3D" id="2.60.40.1240">
    <property type="match status" value="1"/>
</dbReference>
<evidence type="ECO:0000256" key="1">
    <source>
        <dbReference type="ARBA" id="ARBA00022729"/>
    </source>
</evidence>
<evidence type="ECO:0000256" key="2">
    <source>
        <dbReference type="SAM" id="MobiDB-lite"/>
    </source>
</evidence>
<dbReference type="InterPro" id="IPR029050">
    <property type="entry name" value="Immunoprotect_excell_Ig-like"/>
</dbReference>
<gene>
    <name evidence="4" type="ORF">CSX01_07260</name>
</gene>
<dbReference type="AlphaFoldDB" id="A0A2G3DW51"/>